<dbReference type="STRING" id="1038014.SAMN04487910_2590"/>
<feature type="transmembrane region" description="Helical" evidence="4">
    <location>
        <begin position="61"/>
        <end position="84"/>
    </location>
</feature>
<evidence type="ECO:0000313" key="7">
    <source>
        <dbReference type="Proteomes" id="UP000198521"/>
    </source>
</evidence>
<dbReference type="SMART" id="SM00342">
    <property type="entry name" value="HTH_ARAC"/>
    <property type="match status" value="1"/>
</dbReference>
<dbReference type="Pfam" id="PF12833">
    <property type="entry name" value="HTH_18"/>
    <property type="match status" value="1"/>
</dbReference>
<organism evidence="6 7">
    <name type="scientific">Aquimarina amphilecti</name>
    <dbReference type="NCBI Taxonomy" id="1038014"/>
    <lineage>
        <taxon>Bacteria</taxon>
        <taxon>Pseudomonadati</taxon>
        <taxon>Bacteroidota</taxon>
        <taxon>Flavobacteriia</taxon>
        <taxon>Flavobacteriales</taxon>
        <taxon>Flavobacteriaceae</taxon>
        <taxon>Aquimarina</taxon>
    </lineage>
</organism>
<sequence>MNETTLNLVVITSGVLGCFICLSLVTTSFYKSRANNYLSLSLFLLINLTFLGSWSDKENPILDFLGLIMLEYLVAVTLFIYFLIQIEHKYLKEKWFKWLYAPFICSFIIEIILHLDTVFHLYDSDFAVVVDYIKLSTVFSYNLFLIFWSRYLVTKSNTISKEKKRWLLRLNFFITSIIVCWLLANIEITIFESEYSANLLRILLSILSWWILYYGVFKLQVIVQKDEIHQYLSSKKESNTKSKRIINETTVSKIVTQLYTLMEEEQLFKDPFLSRYDLAIRLETNEGYLSQIINDETNKSVVQFVNEYRVKAAKNILHNPVFNKYSVEAIGMEVGFKSKSAFYKTFNSSLGMSPGAYRKLKKTS</sequence>
<keyword evidence="7" id="KW-1185">Reference proteome</keyword>
<dbReference type="SUPFAM" id="SSF46689">
    <property type="entry name" value="Homeodomain-like"/>
    <property type="match status" value="1"/>
</dbReference>
<accession>A0A1H7QM38</accession>
<reference evidence="6 7" key="1">
    <citation type="submission" date="2016-10" db="EMBL/GenBank/DDBJ databases">
        <authorList>
            <person name="de Groot N.N."/>
        </authorList>
    </citation>
    <scope>NUCLEOTIDE SEQUENCE [LARGE SCALE GENOMIC DNA]</scope>
    <source>
        <strain evidence="6 7">DSM 25232</strain>
    </source>
</reference>
<feature type="transmembrane region" description="Helical" evidence="4">
    <location>
        <begin position="135"/>
        <end position="154"/>
    </location>
</feature>
<evidence type="ECO:0000256" key="1">
    <source>
        <dbReference type="ARBA" id="ARBA00023015"/>
    </source>
</evidence>
<dbReference type="GO" id="GO:0003700">
    <property type="term" value="F:DNA-binding transcription factor activity"/>
    <property type="evidence" value="ECO:0007669"/>
    <property type="project" value="InterPro"/>
</dbReference>
<dbReference type="OrthoDB" id="9779074at2"/>
<dbReference type="Proteomes" id="UP000198521">
    <property type="component" value="Unassembled WGS sequence"/>
</dbReference>
<dbReference type="InterPro" id="IPR009057">
    <property type="entry name" value="Homeodomain-like_sf"/>
</dbReference>
<proteinExistence type="predicted"/>
<dbReference type="PROSITE" id="PS01124">
    <property type="entry name" value="HTH_ARAC_FAMILY_2"/>
    <property type="match status" value="1"/>
</dbReference>
<feature type="domain" description="HTH araC/xylS-type" evidence="5">
    <location>
        <begin position="252"/>
        <end position="360"/>
    </location>
</feature>
<dbReference type="AlphaFoldDB" id="A0A1H7QM38"/>
<keyword evidence="4" id="KW-0472">Membrane</keyword>
<evidence type="ECO:0000256" key="4">
    <source>
        <dbReference type="SAM" id="Phobius"/>
    </source>
</evidence>
<evidence type="ECO:0000313" key="6">
    <source>
        <dbReference type="EMBL" id="SEL48297.1"/>
    </source>
</evidence>
<feature type="transmembrane region" description="Helical" evidence="4">
    <location>
        <begin position="96"/>
        <end position="115"/>
    </location>
</feature>
<feature type="transmembrane region" description="Helical" evidence="4">
    <location>
        <begin position="6"/>
        <end position="25"/>
    </location>
</feature>
<protein>
    <submittedName>
        <fullName evidence="6">Helix-turn-helix domain-containing protein</fullName>
    </submittedName>
</protein>
<feature type="transmembrane region" description="Helical" evidence="4">
    <location>
        <begin position="198"/>
        <end position="217"/>
    </location>
</feature>
<keyword evidence="4" id="KW-1133">Transmembrane helix</keyword>
<keyword evidence="4" id="KW-0812">Transmembrane</keyword>
<gene>
    <name evidence="6" type="ORF">SAMN04487910_2590</name>
</gene>
<dbReference type="InterPro" id="IPR018062">
    <property type="entry name" value="HTH_AraC-typ_CS"/>
</dbReference>
<dbReference type="Gene3D" id="1.10.10.60">
    <property type="entry name" value="Homeodomain-like"/>
    <property type="match status" value="2"/>
</dbReference>
<keyword evidence="3" id="KW-0804">Transcription</keyword>
<keyword evidence="1" id="KW-0805">Transcription regulation</keyword>
<evidence type="ECO:0000259" key="5">
    <source>
        <dbReference type="PROSITE" id="PS01124"/>
    </source>
</evidence>
<dbReference type="RefSeq" id="WP_091409057.1">
    <property type="nucleotide sequence ID" value="NZ_FOAB01000004.1"/>
</dbReference>
<feature type="transmembrane region" description="Helical" evidence="4">
    <location>
        <begin position="37"/>
        <end position="55"/>
    </location>
</feature>
<keyword evidence="2" id="KW-0238">DNA-binding</keyword>
<evidence type="ECO:0000256" key="2">
    <source>
        <dbReference type="ARBA" id="ARBA00023125"/>
    </source>
</evidence>
<dbReference type="InterPro" id="IPR018060">
    <property type="entry name" value="HTH_AraC"/>
</dbReference>
<dbReference type="PROSITE" id="PS00041">
    <property type="entry name" value="HTH_ARAC_FAMILY_1"/>
    <property type="match status" value="1"/>
</dbReference>
<dbReference type="PANTHER" id="PTHR43280">
    <property type="entry name" value="ARAC-FAMILY TRANSCRIPTIONAL REGULATOR"/>
    <property type="match status" value="1"/>
</dbReference>
<name>A0A1H7QM38_AQUAM</name>
<evidence type="ECO:0000256" key="3">
    <source>
        <dbReference type="ARBA" id="ARBA00023163"/>
    </source>
</evidence>
<dbReference type="GO" id="GO:0043565">
    <property type="term" value="F:sequence-specific DNA binding"/>
    <property type="evidence" value="ECO:0007669"/>
    <property type="project" value="InterPro"/>
</dbReference>
<feature type="transmembrane region" description="Helical" evidence="4">
    <location>
        <begin position="166"/>
        <end position="186"/>
    </location>
</feature>
<dbReference type="PANTHER" id="PTHR43280:SF29">
    <property type="entry name" value="ARAC-FAMILY TRANSCRIPTIONAL REGULATOR"/>
    <property type="match status" value="1"/>
</dbReference>
<dbReference type="EMBL" id="FOAB01000004">
    <property type="protein sequence ID" value="SEL48297.1"/>
    <property type="molecule type" value="Genomic_DNA"/>
</dbReference>